<dbReference type="Pfam" id="PF10551">
    <property type="entry name" value="MULE"/>
    <property type="match status" value="1"/>
</dbReference>
<dbReference type="InterPro" id="IPR018289">
    <property type="entry name" value="MULE_transposase_dom"/>
</dbReference>
<gene>
    <name evidence="7" type="ORF">SHERM_19897</name>
</gene>
<proteinExistence type="predicted"/>
<dbReference type="PANTHER" id="PTHR31973:SF195">
    <property type="entry name" value="MUDR FAMILY TRANSPOSASE"/>
    <property type="match status" value="1"/>
</dbReference>
<dbReference type="PROSITE" id="PS50966">
    <property type="entry name" value="ZF_SWIM"/>
    <property type="match status" value="1"/>
</dbReference>
<name>A0A9N7RD23_STRHE</name>
<evidence type="ECO:0000313" key="8">
    <source>
        <dbReference type="Proteomes" id="UP001153555"/>
    </source>
</evidence>
<dbReference type="OrthoDB" id="913651at2759"/>
<dbReference type="InterPro" id="IPR056690">
    <property type="entry name" value="DUF7788"/>
</dbReference>
<dbReference type="AlphaFoldDB" id="A0A9N7RD23"/>
<dbReference type="Proteomes" id="UP001153555">
    <property type="component" value="Unassembled WGS sequence"/>
</dbReference>
<sequence length="780" mass="89110">MPSVNRLYTLPDNIIISHSLSFLSIKISVSSNILSRRWRFMFAHFPNLDFNNISCDHGTRFWNIVNKVAVDGKLNPDWMIKRLFIFIDMEFDERKKNFQHFKVRFIFAATGRTLARLHLPTQPPTSTTRRRHSVLEELDRAPWILSRSLLDTGGERDLVDDNDLACALSERKTDHKIILYVDVEDKFLFHVSKSCISEAVMSNAAVTDGSTEPHVIDWDSLEIVPIAEEHIGAAVNLMDEDAMYEFLGLKCEDERAQQEKVAAENQVEVVTDVDLEDAALPVDDFIPGEEGIGYDPDNPPMEVGSIYSSMVEFGKAVHKHAIKGQFELGTEKSCKSRYRGYCKADGCPWAIVARLMADKKQVRKTAEKLYGTWEESFAYLFNFKAEVELRMPGSVVQIDVIRQGDDVYFRRFFCCFKPSIDGFLNGCRPFLSIDSTALNGMWNGHLPSATAMDGHNWMFPVAFGFFDSETTENWTWFMQQLQKAIGNPQHLAISTDACKGLENAVKAVYPWAEHRESKFSTEIKVDHITNNVAEVWNNWVKEIKDLPIAELADTLRSKFMELYAKRRRIGEKFDGHVMLPIVIRQLYAQSRQLGHLKLKEGNREEAQVTEVTKNHKVLRHVVDIRNHTCSCREWQVSGKPCPHALALIVSSRNPKMEEYLHPYFSVRNFRLAYSGVIKPLTDKSQWVHVDMGFKLRPPLQKRKVGRQRKNRIPSCIELKGNKNRSQGKWHVTCKKCLGLGHRSNSPKCPMNGTKKRKSRAKPGRKLSSGKEGGGTSTPKR</sequence>
<comment type="caution">
    <text evidence="7">The sequence shown here is derived from an EMBL/GenBank/DDBJ whole genome shotgun (WGS) entry which is preliminary data.</text>
</comment>
<evidence type="ECO:0000256" key="5">
    <source>
        <dbReference type="SAM" id="MobiDB-lite"/>
    </source>
</evidence>
<evidence type="ECO:0000256" key="3">
    <source>
        <dbReference type="ARBA" id="ARBA00022833"/>
    </source>
</evidence>
<organism evidence="7 8">
    <name type="scientific">Striga hermonthica</name>
    <name type="common">Purple witchweed</name>
    <name type="synonym">Buchnera hermonthica</name>
    <dbReference type="NCBI Taxonomy" id="68872"/>
    <lineage>
        <taxon>Eukaryota</taxon>
        <taxon>Viridiplantae</taxon>
        <taxon>Streptophyta</taxon>
        <taxon>Embryophyta</taxon>
        <taxon>Tracheophyta</taxon>
        <taxon>Spermatophyta</taxon>
        <taxon>Magnoliopsida</taxon>
        <taxon>eudicotyledons</taxon>
        <taxon>Gunneridae</taxon>
        <taxon>Pentapetalae</taxon>
        <taxon>asterids</taxon>
        <taxon>lamiids</taxon>
        <taxon>Lamiales</taxon>
        <taxon>Orobanchaceae</taxon>
        <taxon>Buchnereae</taxon>
        <taxon>Striga</taxon>
    </lineage>
</organism>
<dbReference type="Pfam" id="PF03108">
    <property type="entry name" value="DBD_Tnp_Mut"/>
    <property type="match status" value="1"/>
</dbReference>
<keyword evidence="3" id="KW-0862">Zinc</keyword>
<evidence type="ECO:0000256" key="2">
    <source>
        <dbReference type="ARBA" id="ARBA00022771"/>
    </source>
</evidence>
<evidence type="ECO:0000259" key="6">
    <source>
        <dbReference type="PROSITE" id="PS50966"/>
    </source>
</evidence>
<dbReference type="Pfam" id="PF25043">
    <property type="entry name" value="DUF7788"/>
    <property type="match status" value="1"/>
</dbReference>
<keyword evidence="1" id="KW-0479">Metal-binding</keyword>
<dbReference type="InterPro" id="IPR004332">
    <property type="entry name" value="Transposase_MuDR"/>
</dbReference>
<dbReference type="GO" id="GO:0008270">
    <property type="term" value="F:zinc ion binding"/>
    <property type="evidence" value="ECO:0007669"/>
    <property type="project" value="UniProtKB-KW"/>
</dbReference>
<dbReference type="Pfam" id="PF04434">
    <property type="entry name" value="SWIM"/>
    <property type="match status" value="1"/>
</dbReference>
<keyword evidence="8" id="KW-1185">Reference proteome</keyword>
<protein>
    <recommendedName>
        <fullName evidence="6">SWIM-type domain-containing protein</fullName>
    </recommendedName>
</protein>
<keyword evidence="2 4" id="KW-0863">Zinc-finger</keyword>
<dbReference type="PANTHER" id="PTHR31973">
    <property type="entry name" value="POLYPROTEIN, PUTATIVE-RELATED"/>
    <property type="match status" value="1"/>
</dbReference>
<feature type="region of interest" description="Disordered" evidence="5">
    <location>
        <begin position="740"/>
        <end position="780"/>
    </location>
</feature>
<feature type="domain" description="SWIM-type" evidence="6">
    <location>
        <begin position="620"/>
        <end position="652"/>
    </location>
</feature>
<dbReference type="InterPro" id="IPR007527">
    <property type="entry name" value="Znf_SWIM"/>
</dbReference>
<feature type="compositionally biased region" description="Gly residues" evidence="5">
    <location>
        <begin position="770"/>
        <end position="780"/>
    </location>
</feature>
<dbReference type="EMBL" id="CACSLK010023397">
    <property type="protein sequence ID" value="CAA0822424.1"/>
    <property type="molecule type" value="Genomic_DNA"/>
</dbReference>
<feature type="compositionally biased region" description="Basic residues" evidence="5">
    <location>
        <begin position="753"/>
        <end position="764"/>
    </location>
</feature>
<evidence type="ECO:0000256" key="1">
    <source>
        <dbReference type="ARBA" id="ARBA00022723"/>
    </source>
</evidence>
<evidence type="ECO:0000256" key="4">
    <source>
        <dbReference type="PROSITE-ProRule" id="PRU00325"/>
    </source>
</evidence>
<evidence type="ECO:0000313" key="7">
    <source>
        <dbReference type="EMBL" id="CAA0822424.1"/>
    </source>
</evidence>
<accession>A0A9N7RD23</accession>
<reference evidence="7" key="1">
    <citation type="submission" date="2019-12" db="EMBL/GenBank/DDBJ databases">
        <authorList>
            <person name="Scholes J."/>
        </authorList>
    </citation>
    <scope>NUCLEOTIDE SEQUENCE</scope>
</reference>
<dbReference type="SMART" id="SM00575">
    <property type="entry name" value="ZnF_PMZ"/>
    <property type="match status" value="1"/>
</dbReference>
<dbReference type="InterPro" id="IPR006564">
    <property type="entry name" value="Znf_PMZ"/>
</dbReference>